<proteinExistence type="predicted"/>
<protein>
    <submittedName>
        <fullName evidence="2">Uncharacterized protein</fullName>
    </submittedName>
</protein>
<keyword evidence="3" id="KW-1185">Reference proteome</keyword>
<dbReference type="AlphaFoldDB" id="A0A9P0BG89"/>
<keyword evidence="1" id="KW-0472">Membrane</keyword>
<keyword evidence="1" id="KW-0812">Transmembrane</keyword>
<evidence type="ECO:0000313" key="2">
    <source>
        <dbReference type="EMBL" id="CAH0577900.1"/>
    </source>
</evidence>
<feature type="transmembrane region" description="Helical" evidence="1">
    <location>
        <begin position="21"/>
        <end position="39"/>
    </location>
</feature>
<gene>
    <name evidence="2" type="ORF">CINC_LOCUS281</name>
</gene>
<sequence>MSHVHSRNDVRVIRQFNGNSCLRVCVFQLLCIRLMPFYFQKSLFLSYFLYRNIPKLIMIRFKLLFWSKMYHQGIEFGDFVSKCNVKDCRLKFVLLFLYNFDRLLEFYKIFNPLMYFSSGFYQLFLTSCIFSVL</sequence>
<dbReference type="Proteomes" id="UP001154114">
    <property type="component" value="Chromosome 1"/>
</dbReference>
<reference evidence="2" key="1">
    <citation type="submission" date="2021-12" db="EMBL/GenBank/DDBJ databases">
        <authorList>
            <person name="King R."/>
        </authorList>
    </citation>
    <scope>NUCLEOTIDE SEQUENCE</scope>
</reference>
<evidence type="ECO:0000313" key="3">
    <source>
        <dbReference type="Proteomes" id="UP001154114"/>
    </source>
</evidence>
<keyword evidence="1" id="KW-1133">Transmembrane helix</keyword>
<organism evidence="2 3">
    <name type="scientific">Chrysodeixis includens</name>
    <name type="common">Soybean looper</name>
    <name type="synonym">Pseudoplusia includens</name>
    <dbReference type="NCBI Taxonomy" id="689277"/>
    <lineage>
        <taxon>Eukaryota</taxon>
        <taxon>Metazoa</taxon>
        <taxon>Ecdysozoa</taxon>
        <taxon>Arthropoda</taxon>
        <taxon>Hexapoda</taxon>
        <taxon>Insecta</taxon>
        <taxon>Pterygota</taxon>
        <taxon>Neoptera</taxon>
        <taxon>Endopterygota</taxon>
        <taxon>Lepidoptera</taxon>
        <taxon>Glossata</taxon>
        <taxon>Ditrysia</taxon>
        <taxon>Noctuoidea</taxon>
        <taxon>Noctuidae</taxon>
        <taxon>Plusiinae</taxon>
        <taxon>Chrysodeixis</taxon>
    </lineage>
</organism>
<feature type="transmembrane region" description="Helical" evidence="1">
    <location>
        <begin position="113"/>
        <end position="132"/>
    </location>
</feature>
<name>A0A9P0BG89_CHRIL</name>
<evidence type="ECO:0000256" key="1">
    <source>
        <dbReference type="SAM" id="Phobius"/>
    </source>
</evidence>
<accession>A0A9P0BG89</accession>
<dbReference type="EMBL" id="LR824004">
    <property type="protein sequence ID" value="CAH0577900.1"/>
    <property type="molecule type" value="Genomic_DNA"/>
</dbReference>